<comment type="caution">
    <text evidence="1">The sequence shown here is derived from an EMBL/GenBank/DDBJ whole genome shotgun (WGS) entry which is preliminary data.</text>
</comment>
<dbReference type="EMBL" id="BGPR01002107">
    <property type="protein sequence ID" value="GBM67845.1"/>
    <property type="molecule type" value="Genomic_DNA"/>
</dbReference>
<dbReference type="AlphaFoldDB" id="A0A4Y2HRJ5"/>
<feature type="non-terminal residue" evidence="1">
    <location>
        <position position="1"/>
    </location>
</feature>
<protein>
    <submittedName>
        <fullName evidence="1">Uncharacterized protein</fullName>
    </submittedName>
</protein>
<reference evidence="1 2" key="1">
    <citation type="journal article" date="2019" name="Sci. Rep.">
        <title>Orb-weaving spider Araneus ventricosus genome elucidates the spidroin gene catalogue.</title>
        <authorList>
            <person name="Kono N."/>
            <person name="Nakamura H."/>
            <person name="Ohtoshi R."/>
            <person name="Moran D.A.P."/>
            <person name="Shinohara A."/>
            <person name="Yoshida Y."/>
            <person name="Fujiwara M."/>
            <person name="Mori M."/>
            <person name="Tomita M."/>
            <person name="Arakawa K."/>
        </authorList>
    </citation>
    <scope>NUCLEOTIDE SEQUENCE [LARGE SCALE GENOMIC DNA]</scope>
</reference>
<dbReference type="Proteomes" id="UP000499080">
    <property type="component" value="Unassembled WGS sequence"/>
</dbReference>
<evidence type="ECO:0000313" key="2">
    <source>
        <dbReference type="Proteomes" id="UP000499080"/>
    </source>
</evidence>
<keyword evidence="2" id="KW-1185">Reference proteome</keyword>
<accession>A0A4Y2HRJ5</accession>
<evidence type="ECO:0000313" key="1">
    <source>
        <dbReference type="EMBL" id="GBM67845.1"/>
    </source>
</evidence>
<proteinExistence type="predicted"/>
<name>A0A4Y2HRJ5_ARAVE</name>
<gene>
    <name evidence="1" type="ORF">AVEN_127530_1</name>
</gene>
<sequence length="75" mass="8509">TAHFQLPLNIRTTGIEACHTVRPIFRRCCRRNFSPPRAEAAYNSCLSARRRHWGNAVCPRTFPGAGADGNRRQKD</sequence>
<organism evidence="1 2">
    <name type="scientific">Araneus ventricosus</name>
    <name type="common">Orbweaver spider</name>
    <name type="synonym">Epeira ventricosa</name>
    <dbReference type="NCBI Taxonomy" id="182803"/>
    <lineage>
        <taxon>Eukaryota</taxon>
        <taxon>Metazoa</taxon>
        <taxon>Ecdysozoa</taxon>
        <taxon>Arthropoda</taxon>
        <taxon>Chelicerata</taxon>
        <taxon>Arachnida</taxon>
        <taxon>Araneae</taxon>
        <taxon>Araneomorphae</taxon>
        <taxon>Entelegynae</taxon>
        <taxon>Araneoidea</taxon>
        <taxon>Araneidae</taxon>
        <taxon>Araneus</taxon>
    </lineage>
</organism>